<evidence type="ECO:0000256" key="5">
    <source>
        <dbReference type="ARBA" id="ARBA00022692"/>
    </source>
</evidence>
<evidence type="ECO:0000313" key="12">
    <source>
        <dbReference type="Proteomes" id="UP000186112"/>
    </source>
</evidence>
<evidence type="ECO:0000256" key="8">
    <source>
        <dbReference type="ARBA" id="ARBA00023065"/>
    </source>
</evidence>
<comment type="caution">
    <text evidence="11">The sequence shown here is derived from an EMBL/GenBank/DDBJ whole genome shotgun (WGS) entry which is preliminary data.</text>
</comment>
<dbReference type="NCBIfam" id="TIGR00933">
    <property type="entry name" value="2a38"/>
    <property type="match status" value="1"/>
</dbReference>
<feature type="transmembrane region" description="Helical" evidence="10">
    <location>
        <begin position="295"/>
        <end position="328"/>
    </location>
</feature>
<feature type="transmembrane region" description="Helical" evidence="10">
    <location>
        <begin position="229"/>
        <end position="250"/>
    </location>
</feature>
<feature type="transmembrane region" description="Helical" evidence="10">
    <location>
        <begin position="48"/>
        <end position="67"/>
    </location>
</feature>
<evidence type="ECO:0000313" key="11">
    <source>
        <dbReference type="EMBL" id="OLS02833.1"/>
    </source>
</evidence>
<dbReference type="InterPro" id="IPR004772">
    <property type="entry name" value="TrkH"/>
</dbReference>
<dbReference type="GO" id="GO:0005886">
    <property type="term" value="C:plasma membrane"/>
    <property type="evidence" value="ECO:0007669"/>
    <property type="project" value="UniProtKB-SubCell"/>
</dbReference>
<keyword evidence="6" id="KW-0630">Potassium</keyword>
<sequence length="447" mass="48520">MNYLKRKALKFQLNPPAVLAGGFLSLILIGAILLNLPLASKNGESIGFINALFTSSSAVCVTGLVVVNTAKHWTLFGQIVIISLIQMGGLGFMTMATMVALLLGKKIRLKERLIIKEQLNQDSMGGLVKLTKYVIYITLAIESLGAILLSFTFIPDHGWVKGIWFSVFHSISAFCNAGFDIMGDSLVPFVGDPWINIIIASLVILGGLGFSVYVDIYRHRKFKKLTLHSKIVITMTFILLLLGTIILFMIEHNNPDTIGNFDNKTKVLASFFQSAITRTAGFNSINLGALKDTSVFLMIILMFIGGSPGSTAGGIKTTTFGVLVLTTFSTIRGNRDVGVFNRRISYEIVNRALAIIMIALTIILIVSFTLSITEEAGLLDLMFETTSAFATVGLTRGITPSLSDAGKLLISSTMYIGRVGALTMAFAFGSSKKHKTYREAEENITIG</sequence>
<evidence type="ECO:0000256" key="4">
    <source>
        <dbReference type="ARBA" id="ARBA00022538"/>
    </source>
</evidence>
<protein>
    <submittedName>
        <fullName evidence="11">Ktr system potassium uptake protein B</fullName>
    </submittedName>
</protein>
<dbReference type="EMBL" id="LTDM01000016">
    <property type="protein sequence ID" value="OLS02833.1"/>
    <property type="molecule type" value="Genomic_DNA"/>
</dbReference>
<evidence type="ECO:0000256" key="2">
    <source>
        <dbReference type="ARBA" id="ARBA00022448"/>
    </source>
</evidence>
<dbReference type="RefSeq" id="WP_075726082.1">
    <property type="nucleotide sequence ID" value="NZ_LTDM01000016.1"/>
</dbReference>
<evidence type="ECO:0000256" key="9">
    <source>
        <dbReference type="ARBA" id="ARBA00023136"/>
    </source>
</evidence>
<evidence type="ECO:0000256" key="3">
    <source>
        <dbReference type="ARBA" id="ARBA00022475"/>
    </source>
</evidence>
<feature type="transmembrane region" description="Helical" evidence="10">
    <location>
        <begin position="348"/>
        <end position="372"/>
    </location>
</feature>
<organism evidence="11 12">
    <name type="scientific">Tissierella creatinophila DSM 6911</name>
    <dbReference type="NCBI Taxonomy" id="1123403"/>
    <lineage>
        <taxon>Bacteria</taxon>
        <taxon>Bacillati</taxon>
        <taxon>Bacillota</taxon>
        <taxon>Tissierellia</taxon>
        <taxon>Tissierellales</taxon>
        <taxon>Tissierellaceae</taxon>
        <taxon>Tissierella</taxon>
    </lineage>
</organism>
<keyword evidence="9 10" id="KW-0472">Membrane</keyword>
<dbReference type="PANTHER" id="PTHR32024">
    <property type="entry name" value="TRK SYSTEM POTASSIUM UPTAKE PROTEIN TRKG-RELATED"/>
    <property type="match status" value="1"/>
</dbReference>
<proteinExistence type="predicted"/>
<evidence type="ECO:0000256" key="7">
    <source>
        <dbReference type="ARBA" id="ARBA00022989"/>
    </source>
</evidence>
<gene>
    <name evidence="11" type="primary">ktrB</name>
    <name evidence="11" type="ORF">TICRE_11830</name>
</gene>
<name>A0A1U7M685_TISCR</name>
<dbReference type="GO" id="GO:0015379">
    <property type="term" value="F:potassium:chloride symporter activity"/>
    <property type="evidence" value="ECO:0007669"/>
    <property type="project" value="InterPro"/>
</dbReference>
<feature type="transmembrane region" description="Helical" evidence="10">
    <location>
        <begin position="194"/>
        <end position="217"/>
    </location>
</feature>
<dbReference type="AlphaFoldDB" id="A0A1U7M685"/>
<feature type="transmembrane region" description="Helical" evidence="10">
    <location>
        <begin position="408"/>
        <end position="428"/>
    </location>
</feature>
<keyword evidence="8" id="KW-0406">Ion transport</keyword>
<keyword evidence="3" id="KW-1003">Cell membrane</keyword>
<keyword evidence="5 10" id="KW-0812">Transmembrane</keyword>
<keyword evidence="2" id="KW-0813">Transport</keyword>
<evidence type="ECO:0000256" key="6">
    <source>
        <dbReference type="ARBA" id="ARBA00022958"/>
    </source>
</evidence>
<dbReference type="PANTHER" id="PTHR32024:SF1">
    <property type="entry name" value="KTR SYSTEM POTASSIUM UPTAKE PROTEIN B"/>
    <property type="match status" value="1"/>
</dbReference>
<dbReference type="InterPro" id="IPR003445">
    <property type="entry name" value="Cat_transpt"/>
</dbReference>
<keyword evidence="12" id="KW-1185">Reference proteome</keyword>
<dbReference type="Pfam" id="PF02386">
    <property type="entry name" value="TrkH"/>
    <property type="match status" value="1"/>
</dbReference>
<dbReference type="Proteomes" id="UP000186112">
    <property type="component" value="Unassembled WGS sequence"/>
</dbReference>
<evidence type="ECO:0000256" key="1">
    <source>
        <dbReference type="ARBA" id="ARBA00004651"/>
    </source>
</evidence>
<evidence type="ECO:0000256" key="10">
    <source>
        <dbReference type="SAM" id="Phobius"/>
    </source>
</evidence>
<keyword evidence="7 10" id="KW-1133">Transmembrane helix</keyword>
<keyword evidence="4" id="KW-0633">Potassium transport</keyword>
<dbReference type="OrthoDB" id="9810952at2"/>
<feature type="transmembrane region" description="Helical" evidence="10">
    <location>
        <begin position="133"/>
        <end position="154"/>
    </location>
</feature>
<feature type="transmembrane region" description="Helical" evidence="10">
    <location>
        <begin position="79"/>
        <end position="103"/>
    </location>
</feature>
<comment type="subcellular location">
    <subcellularLocation>
        <location evidence="1">Cell membrane</location>
        <topology evidence="1">Multi-pass membrane protein</topology>
    </subcellularLocation>
</comment>
<feature type="transmembrane region" description="Helical" evidence="10">
    <location>
        <begin position="17"/>
        <end position="36"/>
    </location>
</feature>
<reference evidence="11 12" key="1">
    <citation type="submission" date="2016-02" db="EMBL/GenBank/DDBJ databases">
        <title>Genome sequence of Tissierella creatinophila DSM 6911.</title>
        <authorList>
            <person name="Poehlein A."/>
            <person name="Daniel R."/>
        </authorList>
    </citation>
    <scope>NUCLEOTIDE SEQUENCE [LARGE SCALE GENOMIC DNA]</scope>
    <source>
        <strain evidence="11 12">DSM 6911</strain>
    </source>
</reference>
<accession>A0A1U7M685</accession>